<dbReference type="InterPro" id="IPR013762">
    <property type="entry name" value="Integrase-like_cat_sf"/>
</dbReference>
<dbReference type="Proteomes" id="UP001164746">
    <property type="component" value="Chromosome 1"/>
</dbReference>
<feature type="non-terminal residue" evidence="1">
    <location>
        <position position="1"/>
    </location>
</feature>
<name>A0ABY7DE94_MYAAR</name>
<sequence length="122" mass="13843">MKLIRRFVVKALQHNVHCRAEHIPGSHNILADYFYVTSVKNILLQQSASYLIFCGCDTTLYKGHSFRIGAATSAAEQGLSESQIQRWKSRLIRNTSAYQCHRAKRLHALPGGNFHFGQQTNL</sequence>
<dbReference type="Gene3D" id="1.10.443.10">
    <property type="entry name" value="Intergrase catalytic core"/>
    <property type="match status" value="1"/>
</dbReference>
<keyword evidence="2" id="KW-1185">Reference proteome</keyword>
<evidence type="ECO:0000313" key="1">
    <source>
        <dbReference type="EMBL" id="WAQ94393.1"/>
    </source>
</evidence>
<protein>
    <submittedName>
        <fullName evidence="1">Uncharacterized protein</fullName>
    </submittedName>
</protein>
<organism evidence="1 2">
    <name type="scientific">Mya arenaria</name>
    <name type="common">Soft-shell clam</name>
    <dbReference type="NCBI Taxonomy" id="6604"/>
    <lineage>
        <taxon>Eukaryota</taxon>
        <taxon>Metazoa</taxon>
        <taxon>Spiralia</taxon>
        <taxon>Lophotrochozoa</taxon>
        <taxon>Mollusca</taxon>
        <taxon>Bivalvia</taxon>
        <taxon>Autobranchia</taxon>
        <taxon>Heteroconchia</taxon>
        <taxon>Euheterodonta</taxon>
        <taxon>Imparidentia</taxon>
        <taxon>Neoheterodontei</taxon>
        <taxon>Myida</taxon>
        <taxon>Myoidea</taxon>
        <taxon>Myidae</taxon>
        <taxon>Mya</taxon>
    </lineage>
</organism>
<proteinExistence type="predicted"/>
<reference evidence="1" key="1">
    <citation type="submission" date="2022-11" db="EMBL/GenBank/DDBJ databases">
        <title>Centuries of genome instability and evolution in soft-shell clam transmissible cancer (bioRxiv).</title>
        <authorList>
            <person name="Hart S.F.M."/>
            <person name="Yonemitsu M.A."/>
            <person name="Giersch R.M."/>
            <person name="Beal B.F."/>
            <person name="Arriagada G."/>
            <person name="Davis B.W."/>
            <person name="Ostrander E.A."/>
            <person name="Goff S.P."/>
            <person name="Metzger M.J."/>
        </authorList>
    </citation>
    <scope>NUCLEOTIDE SEQUENCE</scope>
    <source>
        <strain evidence="1">MELC-2E11</strain>
        <tissue evidence="1">Siphon/mantle</tissue>
    </source>
</reference>
<accession>A0ABY7DE94</accession>
<gene>
    <name evidence="1" type="ORF">MAR_006864</name>
</gene>
<dbReference type="EMBL" id="CP111012">
    <property type="protein sequence ID" value="WAQ94393.1"/>
    <property type="molecule type" value="Genomic_DNA"/>
</dbReference>
<evidence type="ECO:0000313" key="2">
    <source>
        <dbReference type="Proteomes" id="UP001164746"/>
    </source>
</evidence>